<keyword evidence="3" id="KW-0238">DNA-binding</keyword>
<dbReference type="Proteomes" id="UP000654345">
    <property type="component" value="Unassembled WGS sequence"/>
</dbReference>
<dbReference type="EMBL" id="BNJG01000002">
    <property type="protein sequence ID" value="GHO56945.1"/>
    <property type="molecule type" value="Genomic_DNA"/>
</dbReference>
<dbReference type="PROSITE" id="PS50931">
    <property type="entry name" value="HTH_LYSR"/>
    <property type="match status" value="1"/>
</dbReference>
<dbReference type="PANTHER" id="PTHR30126:SF40">
    <property type="entry name" value="HTH-TYPE TRANSCRIPTIONAL REGULATOR GLTR"/>
    <property type="match status" value="1"/>
</dbReference>
<evidence type="ECO:0000256" key="4">
    <source>
        <dbReference type="ARBA" id="ARBA00023163"/>
    </source>
</evidence>
<dbReference type="Pfam" id="PF03466">
    <property type="entry name" value="LysR_substrate"/>
    <property type="match status" value="1"/>
</dbReference>
<evidence type="ECO:0000256" key="2">
    <source>
        <dbReference type="ARBA" id="ARBA00023015"/>
    </source>
</evidence>
<organism evidence="6 7">
    <name type="scientific">Ktedonobacter robiniae</name>
    <dbReference type="NCBI Taxonomy" id="2778365"/>
    <lineage>
        <taxon>Bacteria</taxon>
        <taxon>Bacillati</taxon>
        <taxon>Chloroflexota</taxon>
        <taxon>Ktedonobacteria</taxon>
        <taxon>Ktedonobacterales</taxon>
        <taxon>Ktedonobacteraceae</taxon>
        <taxon>Ktedonobacter</taxon>
    </lineage>
</organism>
<evidence type="ECO:0000313" key="6">
    <source>
        <dbReference type="EMBL" id="GHO56945.1"/>
    </source>
</evidence>
<comment type="caution">
    <text evidence="6">The sequence shown here is derived from an EMBL/GenBank/DDBJ whole genome shotgun (WGS) entry which is preliminary data.</text>
</comment>
<keyword evidence="2" id="KW-0805">Transcription regulation</keyword>
<dbReference type="InterPro" id="IPR005119">
    <property type="entry name" value="LysR_subst-bd"/>
</dbReference>
<sequence>MEINQLQAFDMVTRQGSFSKAARALDISQPAISLRIRALEEAVGGVLFVRGGTRLELTELGTSFLPYARQALSALATGTEIVRQTKQGARGRVSLATLPAMTTGFVSSAIARFNASYPQVDLNIHTNHSDQILEMLYDDLVKLGLLNWPLFSPISLTPLLHFREPLVVVAHPAHPLAQRESLTSLDVVREGNPYWQVDWETETQSWHTHLIGAEQALTSLPIHTAHDLVVHGIGVALLARPLVTDDLAVGRLVELPVQDLPAFARESALVCLSRERQHLSNATRNFIDVLREEGRMFLYPE</sequence>
<dbReference type="SUPFAM" id="SSF53850">
    <property type="entry name" value="Periplasmic binding protein-like II"/>
    <property type="match status" value="1"/>
</dbReference>
<keyword evidence="7" id="KW-1185">Reference proteome</keyword>
<feature type="domain" description="HTH lysR-type" evidence="5">
    <location>
        <begin position="1"/>
        <end position="58"/>
    </location>
</feature>
<evidence type="ECO:0000256" key="1">
    <source>
        <dbReference type="ARBA" id="ARBA00009437"/>
    </source>
</evidence>
<evidence type="ECO:0000259" key="5">
    <source>
        <dbReference type="PROSITE" id="PS50931"/>
    </source>
</evidence>
<dbReference type="InterPro" id="IPR036390">
    <property type="entry name" value="WH_DNA-bd_sf"/>
</dbReference>
<gene>
    <name evidence="6" type="primary">ntcB</name>
    <name evidence="6" type="ORF">KSB_54200</name>
</gene>
<name>A0ABQ3UX26_9CHLR</name>
<dbReference type="Gene3D" id="3.40.190.290">
    <property type="match status" value="1"/>
</dbReference>
<accession>A0ABQ3UX26</accession>
<dbReference type="Pfam" id="PF00126">
    <property type="entry name" value="HTH_1"/>
    <property type="match status" value="1"/>
</dbReference>
<dbReference type="InterPro" id="IPR000847">
    <property type="entry name" value="LysR_HTH_N"/>
</dbReference>
<reference evidence="6 7" key="1">
    <citation type="journal article" date="2021" name="Int. J. Syst. Evol. Microbiol.">
        <title>Reticulibacter mediterranei gen. nov., sp. nov., within the new family Reticulibacteraceae fam. nov., and Ktedonospora formicarum gen. nov., sp. nov., Ktedonobacter robiniae sp. nov., Dictyobacter formicarum sp. nov. and Dictyobacter arantiisoli sp. nov., belonging to the class Ktedonobacteria.</title>
        <authorList>
            <person name="Yabe S."/>
            <person name="Zheng Y."/>
            <person name="Wang C.M."/>
            <person name="Sakai Y."/>
            <person name="Abe K."/>
            <person name="Yokota A."/>
            <person name="Donadio S."/>
            <person name="Cavaletti L."/>
            <person name="Monciardini P."/>
        </authorList>
    </citation>
    <scope>NUCLEOTIDE SEQUENCE [LARGE SCALE GENOMIC DNA]</scope>
    <source>
        <strain evidence="6 7">SOSP1-30</strain>
    </source>
</reference>
<keyword evidence="4" id="KW-0804">Transcription</keyword>
<comment type="similarity">
    <text evidence="1">Belongs to the LysR transcriptional regulatory family.</text>
</comment>
<dbReference type="SUPFAM" id="SSF46785">
    <property type="entry name" value="Winged helix' DNA-binding domain"/>
    <property type="match status" value="1"/>
</dbReference>
<protein>
    <submittedName>
        <fullName evidence="6">Nitrogen assimilation transcriptional activator</fullName>
    </submittedName>
</protein>
<dbReference type="PANTHER" id="PTHR30126">
    <property type="entry name" value="HTH-TYPE TRANSCRIPTIONAL REGULATOR"/>
    <property type="match status" value="1"/>
</dbReference>
<dbReference type="InterPro" id="IPR036388">
    <property type="entry name" value="WH-like_DNA-bd_sf"/>
</dbReference>
<dbReference type="CDD" id="cd05466">
    <property type="entry name" value="PBP2_LTTR_substrate"/>
    <property type="match status" value="1"/>
</dbReference>
<dbReference type="Gene3D" id="1.10.10.10">
    <property type="entry name" value="Winged helix-like DNA-binding domain superfamily/Winged helix DNA-binding domain"/>
    <property type="match status" value="1"/>
</dbReference>
<dbReference type="RefSeq" id="WP_201373393.1">
    <property type="nucleotide sequence ID" value="NZ_BNJG01000002.1"/>
</dbReference>
<proteinExistence type="inferred from homology"/>
<evidence type="ECO:0000313" key="7">
    <source>
        <dbReference type="Proteomes" id="UP000654345"/>
    </source>
</evidence>
<dbReference type="PRINTS" id="PR00039">
    <property type="entry name" value="HTHLYSR"/>
</dbReference>
<evidence type="ECO:0000256" key="3">
    <source>
        <dbReference type="ARBA" id="ARBA00023125"/>
    </source>
</evidence>